<keyword evidence="3" id="KW-1185">Reference proteome</keyword>
<reference evidence="2 3" key="2">
    <citation type="submission" date="2020-07" db="EMBL/GenBank/DDBJ databases">
        <title>Genome assembly of wild tea tree DASZ reveals pedigree and selection history of tea varieties.</title>
        <authorList>
            <person name="Zhang W."/>
        </authorList>
    </citation>
    <scope>NUCLEOTIDE SEQUENCE [LARGE SCALE GENOMIC DNA]</scope>
    <source>
        <strain evidence="3">cv. G240</strain>
        <tissue evidence="2">Leaf</tissue>
    </source>
</reference>
<feature type="compositionally biased region" description="Basic and acidic residues" evidence="1">
    <location>
        <begin position="336"/>
        <end position="345"/>
    </location>
</feature>
<dbReference type="Proteomes" id="UP000593564">
    <property type="component" value="Unassembled WGS sequence"/>
</dbReference>
<feature type="compositionally biased region" description="Acidic residues" evidence="1">
    <location>
        <begin position="258"/>
        <end position="286"/>
    </location>
</feature>
<comment type="caution">
    <text evidence="2">The sequence shown here is derived from an EMBL/GenBank/DDBJ whole genome shotgun (WGS) entry which is preliminary data.</text>
</comment>
<evidence type="ECO:0000256" key="1">
    <source>
        <dbReference type="SAM" id="MobiDB-lite"/>
    </source>
</evidence>
<gene>
    <name evidence="2" type="ORF">HYC85_011749</name>
</gene>
<evidence type="ECO:0000313" key="3">
    <source>
        <dbReference type="Proteomes" id="UP000593564"/>
    </source>
</evidence>
<protein>
    <submittedName>
        <fullName evidence="2">Uncharacterized protein</fullName>
    </submittedName>
</protein>
<dbReference type="EMBL" id="JACBKZ010000005">
    <property type="protein sequence ID" value="KAF5949756.1"/>
    <property type="molecule type" value="Genomic_DNA"/>
</dbReference>
<feature type="region of interest" description="Disordered" evidence="1">
    <location>
        <begin position="422"/>
        <end position="454"/>
    </location>
</feature>
<organism evidence="2 3">
    <name type="scientific">Camellia sinensis</name>
    <name type="common">Tea plant</name>
    <name type="synonym">Thea sinensis</name>
    <dbReference type="NCBI Taxonomy" id="4442"/>
    <lineage>
        <taxon>Eukaryota</taxon>
        <taxon>Viridiplantae</taxon>
        <taxon>Streptophyta</taxon>
        <taxon>Embryophyta</taxon>
        <taxon>Tracheophyta</taxon>
        <taxon>Spermatophyta</taxon>
        <taxon>Magnoliopsida</taxon>
        <taxon>eudicotyledons</taxon>
        <taxon>Gunneridae</taxon>
        <taxon>Pentapetalae</taxon>
        <taxon>asterids</taxon>
        <taxon>Ericales</taxon>
        <taxon>Theaceae</taxon>
        <taxon>Camellia</taxon>
    </lineage>
</organism>
<dbReference type="PANTHER" id="PTHR33448:SF4">
    <property type="entry name" value="CHLOROPLAST PROTEIN HCF243"/>
    <property type="match status" value="1"/>
</dbReference>
<proteinExistence type="predicted"/>
<feature type="region of interest" description="Disordered" evidence="1">
    <location>
        <begin position="228"/>
        <end position="384"/>
    </location>
</feature>
<name>A0A7J7HD67_CAMSI</name>
<accession>A0A7J7HD67</accession>
<feature type="compositionally biased region" description="Basic and acidic residues" evidence="1">
    <location>
        <begin position="424"/>
        <end position="438"/>
    </location>
</feature>
<dbReference type="PANTHER" id="PTHR33448">
    <property type="entry name" value="CHLOROPLAST PROTEIN HCF243-RELATED"/>
    <property type="match status" value="1"/>
</dbReference>
<feature type="compositionally biased region" description="Acidic residues" evidence="1">
    <location>
        <begin position="233"/>
        <end position="247"/>
    </location>
</feature>
<reference evidence="3" key="1">
    <citation type="journal article" date="2020" name="Nat. Commun.">
        <title>Genome assembly of wild tea tree DASZ reveals pedigree and selection history of tea varieties.</title>
        <authorList>
            <person name="Zhang W."/>
            <person name="Zhang Y."/>
            <person name="Qiu H."/>
            <person name="Guo Y."/>
            <person name="Wan H."/>
            <person name="Zhang X."/>
            <person name="Scossa F."/>
            <person name="Alseekh S."/>
            <person name="Zhang Q."/>
            <person name="Wang P."/>
            <person name="Xu L."/>
            <person name="Schmidt M.H."/>
            <person name="Jia X."/>
            <person name="Li D."/>
            <person name="Zhu A."/>
            <person name="Guo F."/>
            <person name="Chen W."/>
            <person name="Ni D."/>
            <person name="Usadel B."/>
            <person name="Fernie A.R."/>
            <person name="Wen W."/>
        </authorList>
    </citation>
    <scope>NUCLEOTIDE SEQUENCE [LARGE SCALE GENOMIC DNA]</scope>
    <source>
        <strain evidence="3">cv. G240</strain>
    </source>
</reference>
<sequence>MKISSKSILSPCRGRNTPICLSTSLSRRLRTNTSLKGGQSPMFPTSGKKRGCALENPGEPSSPKVTCIGQVRVKTKKKQGKRMRGGEVGVGFGRVEQSREGFNNNNHPNQIQNQECLKHRNQRWVHLPLSICEALRGFGSEFSCLFQCGREKEEKTEAGERSLRRHVDLGEKIEIEEEKWEVNDCIVEEEEEESRVSICIPPKNALLLMRCRSDPMRMSALTNRLWELQSAPEGEEEDNDDHEEIEMSENLTSIKANEEEEEEEEEDEDEDEDLVMEVQEDEEKENPEDKLEIIQEEDDNEEEEKQQVSSLSEAFADPEKLENEEEEKEDASNLIQERESHHSSSTEDETEEKETQERLESEERERKSHENLESENKEEERERRSVLPDCLLLMMREPKLSMEVSKETWVCSTDFIRWLPERPVNTKDGSDDPKKRISIDSNNPAPPRSSCSFPAPASMSMAAMIEHKLACEPLVLKRCKSEPRRSAAAKLAPETCFWKNRNLEPHRRATFGVGAAGVGF</sequence>
<dbReference type="AlphaFoldDB" id="A0A7J7HD67"/>
<feature type="compositionally biased region" description="Basic and acidic residues" evidence="1">
    <location>
        <begin position="353"/>
        <end position="384"/>
    </location>
</feature>
<evidence type="ECO:0000313" key="2">
    <source>
        <dbReference type="EMBL" id="KAF5949756.1"/>
    </source>
</evidence>
<feature type="compositionally biased region" description="Acidic residues" evidence="1">
    <location>
        <begin position="294"/>
        <end position="304"/>
    </location>
</feature>